<dbReference type="InterPro" id="IPR042983">
    <property type="entry name" value="PKDCC"/>
</dbReference>
<evidence type="ECO:0000313" key="2">
    <source>
        <dbReference type="EMBL" id="CAG2235907.1"/>
    </source>
</evidence>
<dbReference type="GO" id="GO:0005576">
    <property type="term" value="C:extracellular region"/>
    <property type="evidence" value="ECO:0007669"/>
    <property type="project" value="TreeGrafter"/>
</dbReference>
<dbReference type="EMBL" id="CAJPWZ010002331">
    <property type="protein sequence ID" value="CAG2235907.1"/>
    <property type="molecule type" value="Genomic_DNA"/>
</dbReference>
<gene>
    <name evidence="2" type="ORF">MEDL_48442</name>
</gene>
<dbReference type="GO" id="GO:0005524">
    <property type="term" value="F:ATP binding"/>
    <property type="evidence" value="ECO:0007669"/>
    <property type="project" value="InterPro"/>
</dbReference>
<feature type="domain" description="Protein kinase" evidence="1">
    <location>
        <begin position="87"/>
        <end position="360"/>
    </location>
</feature>
<reference evidence="2" key="1">
    <citation type="submission" date="2021-03" db="EMBL/GenBank/DDBJ databases">
        <authorList>
            <person name="Bekaert M."/>
        </authorList>
    </citation>
    <scope>NUCLEOTIDE SEQUENCE</scope>
</reference>
<protein>
    <submittedName>
        <fullName evidence="2">PKDCC</fullName>
        <ecNumber evidence="2">2.7.10.2</ecNumber>
    </submittedName>
</protein>
<dbReference type="Proteomes" id="UP000683360">
    <property type="component" value="Unassembled WGS sequence"/>
</dbReference>
<dbReference type="OrthoDB" id="4062651at2759"/>
<dbReference type="InterPro" id="IPR011009">
    <property type="entry name" value="Kinase-like_dom_sf"/>
</dbReference>
<comment type="caution">
    <text evidence="2">The sequence shown here is derived from an EMBL/GenBank/DDBJ whole genome shotgun (WGS) entry which is preliminary data.</text>
</comment>
<organism evidence="2 3">
    <name type="scientific">Mytilus edulis</name>
    <name type="common">Blue mussel</name>
    <dbReference type="NCBI Taxonomy" id="6550"/>
    <lineage>
        <taxon>Eukaryota</taxon>
        <taxon>Metazoa</taxon>
        <taxon>Spiralia</taxon>
        <taxon>Lophotrochozoa</taxon>
        <taxon>Mollusca</taxon>
        <taxon>Bivalvia</taxon>
        <taxon>Autobranchia</taxon>
        <taxon>Pteriomorphia</taxon>
        <taxon>Mytilida</taxon>
        <taxon>Mytiloidea</taxon>
        <taxon>Mytilidae</taxon>
        <taxon>Mytilinae</taxon>
        <taxon>Mytilus</taxon>
    </lineage>
</organism>
<dbReference type="AlphaFoldDB" id="A0A8S3TQA4"/>
<dbReference type="GO" id="GO:0004715">
    <property type="term" value="F:non-membrane spanning protein tyrosine kinase activity"/>
    <property type="evidence" value="ECO:0007669"/>
    <property type="project" value="UniProtKB-EC"/>
</dbReference>
<dbReference type="GO" id="GO:0001501">
    <property type="term" value="P:skeletal system development"/>
    <property type="evidence" value="ECO:0007669"/>
    <property type="project" value="TreeGrafter"/>
</dbReference>
<dbReference type="PANTHER" id="PTHR46448">
    <property type="entry name" value="PROTEIN KINASE DOMAIN-CONTAINING PROTEIN"/>
    <property type="match status" value="1"/>
</dbReference>
<keyword evidence="2" id="KW-0808">Transferase</keyword>
<dbReference type="Gene3D" id="1.10.510.10">
    <property type="entry name" value="Transferase(Phosphotransferase) domain 1"/>
    <property type="match status" value="1"/>
</dbReference>
<dbReference type="PANTHER" id="PTHR46448:SF1">
    <property type="entry name" value="PROTEIN KINASE DOMAIN-CONTAINING PROTEIN"/>
    <property type="match status" value="1"/>
</dbReference>
<sequence>MAKIKLFVFIAAFAQLLICLNIFLGTKQDVANFKGTFKSSSKRYKEFIFETDVETFTQFLLLKNIGKQNMLLKNPYIFNCTNINEVHILKSNVGGGRSKTVDIGMFKGEMVVTKRISDIKPKVISEEYREALFMKEILLRDQLEHPGLIQMLGFCVRYINREGYKNFPLNDIKAVYEYGEEFDIQNVKLTTNERLFHAFDLANLLLYLHKSPLGSLKIGDFKKTHFLLVKNKIKLIDLDYMHNIEKQCQYSQNVTLNACPYKLPCTRLNIDELSNTFCDYERGCKIGKCAGYNAKRNIYHIYTTFLKHLLRPELFPVQIQELLSNLMSTLNDNEIEVADLVDILGNIIQPLTIEYKLHSI</sequence>
<dbReference type="InterPro" id="IPR000719">
    <property type="entry name" value="Prot_kinase_dom"/>
</dbReference>
<keyword evidence="3" id="KW-1185">Reference proteome</keyword>
<name>A0A8S3TQA4_MYTED</name>
<dbReference type="SUPFAM" id="SSF56112">
    <property type="entry name" value="Protein kinase-like (PK-like)"/>
    <property type="match status" value="1"/>
</dbReference>
<proteinExistence type="predicted"/>
<evidence type="ECO:0000313" key="3">
    <source>
        <dbReference type="Proteomes" id="UP000683360"/>
    </source>
</evidence>
<evidence type="ECO:0000259" key="1">
    <source>
        <dbReference type="PROSITE" id="PS50011"/>
    </source>
</evidence>
<accession>A0A8S3TQA4</accession>
<dbReference type="PROSITE" id="PS50011">
    <property type="entry name" value="PROTEIN_KINASE_DOM"/>
    <property type="match status" value="1"/>
</dbReference>
<dbReference type="EC" id="2.7.10.2" evidence="2"/>